<dbReference type="PANTHER" id="PTHR33204">
    <property type="entry name" value="TRANSCRIPTIONAL REGULATOR, MARR FAMILY"/>
    <property type="match status" value="1"/>
</dbReference>
<dbReference type="InterPro" id="IPR036390">
    <property type="entry name" value="WH_DNA-bd_sf"/>
</dbReference>
<proteinExistence type="predicted"/>
<feature type="domain" description="HTH hxlR-type" evidence="4">
    <location>
        <begin position="13"/>
        <end position="112"/>
    </location>
</feature>
<keyword evidence="6" id="KW-1185">Reference proteome</keyword>
<sequence length="140" mass="15727">MKKAKEITSRSDCPISHALDFIGDKWTLLVLRDMMFAGKSAYGDFLQSEEKVATNILADRLNMLVTNGFITKTASTENKTKFAYNLTEKGISLLPVVIELSIWGSKNNPSAQNTELVTLLKKDKEKTIREFTKVLKKKIA</sequence>
<dbReference type="Gene3D" id="1.10.10.10">
    <property type="entry name" value="Winged helix-like DNA-binding domain superfamily/Winged helix DNA-binding domain"/>
    <property type="match status" value="1"/>
</dbReference>
<dbReference type="AlphaFoldDB" id="A0A3D8Y8W3"/>
<dbReference type="EMBL" id="QNUL01000014">
    <property type="protein sequence ID" value="REA59766.1"/>
    <property type="molecule type" value="Genomic_DNA"/>
</dbReference>
<reference evidence="5 6" key="1">
    <citation type="submission" date="2018-07" db="EMBL/GenBank/DDBJ databases">
        <title>Dyadobacter roseus sp. nov., isolated from rose rhizosphere soil.</title>
        <authorList>
            <person name="Chen L."/>
        </authorList>
    </citation>
    <scope>NUCLEOTIDE SEQUENCE [LARGE SCALE GENOMIC DNA]</scope>
    <source>
        <strain evidence="5 6">RS19</strain>
    </source>
</reference>
<evidence type="ECO:0000313" key="5">
    <source>
        <dbReference type="EMBL" id="REA59766.1"/>
    </source>
</evidence>
<gene>
    <name evidence="5" type="ORF">DSL64_17370</name>
</gene>
<accession>A0A3D8Y8W3</accession>
<dbReference type="PANTHER" id="PTHR33204:SF37">
    <property type="entry name" value="HTH-TYPE TRANSCRIPTIONAL REGULATOR YODB"/>
    <property type="match status" value="1"/>
</dbReference>
<evidence type="ECO:0000259" key="4">
    <source>
        <dbReference type="PROSITE" id="PS51118"/>
    </source>
</evidence>
<keyword evidence="3" id="KW-0804">Transcription</keyword>
<organism evidence="5 6">
    <name type="scientific">Dyadobacter luteus</name>
    <dbReference type="NCBI Taxonomy" id="2259619"/>
    <lineage>
        <taxon>Bacteria</taxon>
        <taxon>Pseudomonadati</taxon>
        <taxon>Bacteroidota</taxon>
        <taxon>Cytophagia</taxon>
        <taxon>Cytophagales</taxon>
        <taxon>Spirosomataceae</taxon>
        <taxon>Dyadobacter</taxon>
    </lineage>
</organism>
<evidence type="ECO:0000256" key="1">
    <source>
        <dbReference type="ARBA" id="ARBA00023015"/>
    </source>
</evidence>
<dbReference type="InterPro" id="IPR036388">
    <property type="entry name" value="WH-like_DNA-bd_sf"/>
</dbReference>
<dbReference type="SUPFAM" id="SSF46785">
    <property type="entry name" value="Winged helix' DNA-binding domain"/>
    <property type="match status" value="1"/>
</dbReference>
<evidence type="ECO:0000256" key="3">
    <source>
        <dbReference type="ARBA" id="ARBA00023163"/>
    </source>
</evidence>
<dbReference type="OrthoDB" id="9791143at2"/>
<dbReference type="GO" id="GO:0003677">
    <property type="term" value="F:DNA binding"/>
    <property type="evidence" value="ECO:0007669"/>
    <property type="project" value="UniProtKB-KW"/>
</dbReference>
<keyword evidence="1" id="KW-0805">Transcription regulation</keyword>
<evidence type="ECO:0000313" key="6">
    <source>
        <dbReference type="Proteomes" id="UP000256373"/>
    </source>
</evidence>
<evidence type="ECO:0000256" key="2">
    <source>
        <dbReference type="ARBA" id="ARBA00023125"/>
    </source>
</evidence>
<dbReference type="Proteomes" id="UP000256373">
    <property type="component" value="Unassembled WGS sequence"/>
</dbReference>
<dbReference type="PROSITE" id="PS51118">
    <property type="entry name" value="HTH_HXLR"/>
    <property type="match status" value="1"/>
</dbReference>
<comment type="caution">
    <text evidence="5">The sequence shown here is derived from an EMBL/GenBank/DDBJ whole genome shotgun (WGS) entry which is preliminary data.</text>
</comment>
<dbReference type="RefSeq" id="WP_115832182.1">
    <property type="nucleotide sequence ID" value="NZ_QNUL01000014.1"/>
</dbReference>
<dbReference type="InterPro" id="IPR002577">
    <property type="entry name" value="HTH_HxlR"/>
</dbReference>
<name>A0A3D8Y8W3_9BACT</name>
<dbReference type="Pfam" id="PF01638">
    <property type="entry name" value="HxlR"/>
    <property type="match status" value="1"/>
</dbReference>
<keyword evidence="2" id="KW-0238">DNA-binding</keyword>
<protein>
    <submittedName>
        <fullName evidence="5">Transcriptional regulator</fullName>
    </submittedName>
</protein>